<evidence type="ECO:0000256" key="1">
    <source>
        <dbReference type="ARBA" id="ARBA00012352"/>
    </source>
</evidence>
<dbReference type="InterPro" id="IPR016039">
    <property type="entry name" value="Thiolase-like"/>
</dbReference>
<dbReference type="PANTHER" id="PTHR42870">
    <property type="entry name" value="ACETYL-COA C-ACETYLTRANSFERASE"/>
    <property type="match status" value="1"/>
</dbReference>
<dbReference type="EMBL" id="JBBKZV010000002">
    <property type="protein sequence ID" value="MEJ8821204.1"/>
    <property type="molecule type" value="Genomic_DNA"/>
</dbReference>
<protein>
    <recommendedName>
        <fullName evidence="1">propanoyl-CoA C-acyltransferase</fullName>
        <ecNumber evidence="1">2.3.1.176</ecNumber>
    </recommendedName>
    <alternativeName>
        <fullName evidence="6">Propanoyl-CoA C-acyltransferase</fullName>
    </alternativeName>
</protein>
<evidence type="ECO:0000256" key="4">
    <source>
        <dbReference type="ARBA" id="ARBA00023055"/>
    </source>
</evidence>
<reference evidence="9 10" key="1">
    <citation type="submission" date="2024-03" db="EMBL/GenBank/DDBJ databases">
        <title>Novel species of the genus Variovorax.</title>
        <authorList>
            <person name="Liu Q."/>
            <person name="Xin Y.-H."/>
        </authorList>
    </citation>
    <scope>NUCLEOTIDE SEQUENCE [LARGE SCALE GENOMIC DNA]</scope>
    <source>
        <strain evidence="9 10">KACC 18501</strain>
    </source>
</reference>
<evidence type="ECO:0000256" key="2">
    <source>
        <dbReference type="ARBA" id="ARBA00022448"/>
    </source>
</evidence>
<evidence type="ECO:0000313" key="9">
    <source>
        <dbReference type="EMBL" id="MEJ8821204.1"/>
    </source>
</evidence>
<evidence type="ECO:0000313" key="10">
    <source>
        <dbReference type="Proteomes" id="UP001363010"/>
    </source>
</evidence>
<gene>
    <name evidence="9" type="ORF">WKW80_04015</name>
</gene>
<keyword evidence="4" id="KW-0445">Lipid transport</keyword>
<keyword evidence="10" id="KW-1185">Reference proteome</keyword>
<dbReference type="PROSITE" id="PS00737">
    <property type="entry name" value="THIOLASE_2"/>
    <property type="match status" value="1"/>
</dbReference>
<dbReference type="InterPro" id="IPR002155">
    <property type="entry name" value="Thiolase"/>
</dbReference>
<evidence type="ECO:0000256" key="5">
    <source>
        <dbReference type="ARBA" id="ARBA00023121"/>
    </source>
</evidence>
<comment type="caution">
    <text evidence="9">The sequence shown here is derived from an EMBL/GenBank/DDBJ whole genome shotgun (WGS) entry which is preliminary data.</text>
</comment>
<feature type="domain" description="Thiolase C-terminal" evidence="8">
    <location>
        <begin position="288"/>
        <end position="403"/>
    </location>
</feature>
<evidence type="ECO:0000259" key="8">
    <source>
        <dbReference type="Pfam" id="PF22691"/>
    </source>
</evidence>
<dbReference type="Gene3D" id="3.40.47.10">
    <property type="match status" value="1"/>
</dbReference>
<sequence length="417" mass="44822">MDDVYVIGTACTAFGKFPNKSFKDLTREVYTALLADSGLDDGERIDSSWFGNVKMEMFKQPNIRGQVCFSELVAEGLFPQYVPMINVEGACATGSLAFHGAWKDVLSGTADVSLAIGVEKTFIPDDPKRQYELFTGGLDQMDPEVWHEYFRKAGEKIDRPFVLNGAGGTLNMDTYAMQAAYHMAKYGTTQRQFAIAASKTHYNGSLNPLAQYQFEVSVDKAMTDREISFPLTRSMCAPIGDGAAAAVLCSKRVFDTLPAAVRERAVKVRASSLANGKYRDIDEPGVSHVAARHAYAFAGIEPGDIDLAEVHDATTYGEIYQPEMLGFCEFGEGGRFAESGGSAIGGRTPINTSGGLISKGHPVGATGLSMVHEITAQLRGEAGPRQVKDADIGLAENAGGTMGFDDAICAITILKRA</sequence>
<feature type="domain" description="Thiolase N-terminal" evidence="7">
    <location>
        <begin position="4"/>
        <end position="120"/>
    </location>
</feature>
<dbReference type="SUPFAM" id="SSF53901">
    <property type="entry name" value="Thiolase-like"/>
    <property type="match status" value="2"/>
</dbReference>
<keyword evidence="2" id="KW-0813">Transport</keyword>
<evidence type="ECO:0000256" key="3">
    <source>
        <dbReference type="ARBA" id="ARBA00022679"/>
    </source>
</evidence>
<proteinExistence type="predicted"/>
<evidence type="ECO:0000256" key="6">
    <source>
        <dbReference type="ARBA" id="ARBA00032316"/>
    </source>
</evidence>
<dbReference type="Pfam" id="PF22691">
    <property type="entry name" value="Thiolase_C_1"/>
    <property type="match status" value="1"/>
</dbReference>
<keyword evidence="3" id="KW-0808">Transferase</keyword>
<dbReference type="CDD" id="cd00829">
    <property type="entry name" value="SCP-x_thiolase"/>
    <property type="match status" value="1"/>
</dbReference>
<accession>A0ABU8VTS4</accession>
<evidence type="ECO:0000259" key="7">
    <source>
        <dbReference type="Pfam" id="PF00108"/>
    </source>
</evidence>
<dbReference type="EC" id="2.3.1.176" evidence="1"/>
<dbReference type="InterPro" id="IPR055140">
    <property type="entry name" value="Thiolase_C_2"/>
</dbReference>
<keyword evidence="5" id="KW-0446">Lipid-binding</keyword>
<dbReference type="InterPro" id="IPR020613">
    <property type="entry name" value="Thiolase_CS"/>
</dbReference>
<dbReference type="Pfam" id="PF00108">
    <property type="entry name" value="Thiolase_N"/>
    <property type="match status" value="1"/>
</dbReference>
<name>A0ABU8VTS4_9BURK</name>
<dbReference type="PANTHER" id="PTHR42870:SF1">
    <property type="entry name" value="NON-SPECIFIC LIPID-TRANSFER PROTEIN-LIKE 2"/>
    <property type="match status" value="1"/>
</dbReference>
<dbReference type="RefSeq" id="WP_340362263.1">
    <property type="nucleotide sequence ID" value="NZ_JBBKZV010000002.1"/>
</dbReference>
<organism evidence="9 10">
    <name type="scientific">Variovorax humicola</name>
    <dbReference type="NCBI Taxonomy" id="1769758"/>
    <lineage>
        <taxon>Bacteria</taxon>
        <taxon>Pseudomonadati</taxon>
        <taxon>Pseudomonadota</taxon>
        <taxon>Betaproteobacteria</taxon>
        <taxon>Burkholderiales</taxon>
        <taxon>Comamonadaceae</taxon>
        <taxon>Variovorax</taxon>
    </lineage>
</organism>
<dbReference type="Proteomes" id="UP001363010">
    <property type="component" value="Unassembled WGS sequence"/>
</dbReference>
<dbReference type="InterPro" id="IPR020616">
    <property type="entry name" value="Thiolase_N"/>
</dbReference>
<dbReference type="PIRSF" id="PIRSF000429">
    <property type="entry name" value="Ac-CoA_Ac_transf"/>
    <property type="match status" value="1"/>
</dbReference>